<keyword evidence="1" id="KW-0812">Transmembrane</keyword>
<organism evidence="2 3">
    <name type="scientific">Mycena metata</name>
    <dbReference type="NCBI Taxonomy" id="1033252"/>
    <lineage>
        <taxon>Eukaryota</taxon>
        <taxon>Fungi</taxon>
        <taxon>Dikarya</taxon>
        <taxon>Basidiomycota</taxon>
        <taxon>Agaricomycotina</taxon>
        <taxon>Agaricomycetes</taxon>
        <taxon>Agaricomycetidae</taxon>
        <taxon>Agaricales</taxon>
        <taxon>Marasmiineae</taxon>
        <taxon>Mycenaceae</taxon>
        <taxon>Mycena</taxon>
    </lineage>
</organism>
<evidence type="ECO:0000256" key="1">
    <source>
        <dbReference type="SAM" id="Phobius"/>
    </source>
</evidence>
<feature type="transmembrane region" description="Helical" evidence="1">
    <location>
        <begin position="18"/>
        <end position="36"/>
    </location>
</feature>
<dbReference type="AlphaFoldDB" id="A0AAD7I120"/>
<evidence type="ECO:0000313" key="3">
    <source>
        <dbReference type="Proteomes" id="UP001215598"/>
    </source>
</evidence>
<reference evidence="2" key="1">
    <citation type="submission" date="2023-03" db="EMBL/GenBank/DDBJ databases">
        <title>Massive genome expansion in bonnet fungi (Mycena s.s.) driven by repeated elements and novel gene families across ecological guilds.</title>
        <authorList>
            <consortium name="Lawrence Berkeley National Laboratory"/>
            <person name="Harder C.B."/>
            <person name="Miyauchi S."/>
            <person name="Viragh M."/>
            <person name="Kuo A."/>
            <person name="Thoen E."/>
            <person name="Andreopoulos B."/>
            <person name="Lu D."/>
            <person name="Skrede I."/>
            <person name="Drula E."/>
            <person name="Henrissat B."/>
            <person name="Morin E."/>
            <person name="Kohler A."/>
            <person name="Barry K."/>
            <person name="LaButti K."/>
            <person name="Morin E."/>
            <person name="Salamov A."/>
            <person name="Lipzen A."/>
            <person name="Mereny Z."/>
            <person name="Hegedus B."/>
            <person name="Baldrian P."/>
            <person name="Stursova M."/>
            <person name="Weitz H."/>
            <person name="Taylor A."/>
            <person name="Grigoriev I.V."/>
            <person name="Nagy L.G."/>
            <person name="Martin F."/>
            <person name="Kauserud H."/>
        </authorList>
    </citation>
    <scope>NUCLEOTIDE SEQUENCE</scope>
    <source>
        <strain evidence="2">CBHHK182m</strain>
    </source>
</reference>
<keyword evidence="1" id="KW-0472">Membrane</keyword>
<name>A0AAD7I120_9AGAR</name>
<keyword evidence="3" id="KW-1185">Reference proteome</keyword>
<keyword evidence="1" id="KW-1133">Transmembrane helix</keyword>
<gene>
    <name evidence="2" type="ORF">B0H16DRAFT_181772</name>
</gene>
<sequence length="192" mass="21758">MPDITILPANLATVVLDSFLYGLLFLLFTLTVYFLATRRTLADARQTTKHHFTSLAFIGVATLFLAVTVHWSIVIYQAFFAFIHLANPVAEDAFYADLGQISEIIKNAFLFMAVCLGDTLVTYRLWIVWGRNPLVVIFPLFCVERSCCHYRWHCRQVDTLATKPSQNIVSHSVSTLDCNCLCPITTVCFHFP</sequence>
<feature type="transmembrane region" description="Helical" evidence="1">
    <location>
        <begin position="57"/>
        <end position="84"/>
    </location>
</feature>
<accession>A0AAD7I120</accession>
<protein>
    <submittedName>
        <fullName evidence="2">Uncharacterized protein</fullName>
    </submittedName>
</protein>
<dbReference type="Proteomes" id="UP001215598">
    <property type="component" value="Unassembled WGS sequence"/>
</dbReference>
<comment type="caution">
    <text evidence="2">The sequence shown here is derived from an EMBL/GenBank/DDBJ whole genome shotgun (WGS) entry which is preliminary data.</text>
</comment>
<evidence type="ECO:0000313" key="2">
    <source>
        <dbReference type="EMBL" id="KAJ7732188.1"/>
    </source>
</evidence>
<proteinExistence type="predicted"/>
<dbReference type="EMBL" id="JARKIB010000147">
    <property type="protein sequence ID" value="KAJ7732188.1"/>
    <property type="molecule type" value="Genomic_DNA"/>
</dbReference>